<dbReference type="GO" id="GO:0006950">
    <property type="term" value="P:response to stress"/>
    <property type="evidence" value="ECO:0007669"/>
    <property type="project" value="TreeGrafter"/>
</dbReference>
<dbReference type="Gene3D" id="1.10.10.10">
    <property type="entry name" value="Winged helix-like DNA-binding domain superfamily/Winged helix DNA-binding domain"/>
    <property type="match status" value="1"/>
</dbReference>
<dbReference type="AlphaFoldDB" id="A0A291GV61"/>
<dbReference type="InterPro" id="IPR039422">
    <property type="entry name" value="MarR/SlyA-like"/>
</dbReference>
<sequence>MLYRMMEAFDALVRTETELWNLVESDLRDAGAAGLGTLQSLRVLHRREGRGRVRDLCDELAITTGAASKLTDRLEGAGLIARAPHPEDRRSSLLQLTPEGEDVRVTGEERARALIGQVIEPEDAASLEAVLERIRTRISEAEPAS</sequence>
<dbReference type="InterPro" id="IPR036390">
    <property type="entry name" value="WH_DNA-bd_sf"/>
</dbReference>
<evidence type="ECO:0000256" key="1">
    <source>
        <dbReference type="ARBA" id="ARBA00023015"/>
    </source>
</evidence>
<dbReference type="EMBL" id="CP023564">
    <property type="protein sequence ID" value="ATG54042.1"/>
    <property type="molecule type" value="Genomic_DNA"/>
</dbReference>
<dbReference type="PRINTS" id="PR00598">
    <property type="entry name" value="HTHMARR"/>
</dbReference>
<dbReference type="OrthoDB" id="162531at2"/>
<dbReference type="PROSITE" id="PS50995">
    <property type="entry name" value="HTH_MARR_2"/>
    <property type="match status" value="1"/>
</dbReference>
<proteinExistence type="predicted"/>
<keyword evidence="1" id="KW-0805">Transcription regulation</keyword>
<organism evidence="5 6">
    <name type="scientific">Brachybacterium ginsengisoli</name>
    <dbReference type="NCBI Taxonomy" id="1331682"/>
    <lineage>
        <taxon>Bacteria</taxon>
        <taxon>Bacillati</taxon>
        <taxon>Actinomycetota</taxon>
        <taxon>Actinomycetes</taxon>
        <taxon>Micrococcales</taxon>
        <taxon>Dermabacteraceae</taxon>
        <taxon>Brachybacterium</taxon>
    </lineage>
</organism>
<dbReference type="InterPro" id="IPR036388">
    <property type="entry name" value="WH-like_DNA-bd_sf"/>
</dbReference>
<accession>A0A291GV61</accession>
<dbReference type="PROSITE" id="PS01117">
    <property type="entry name" value="HTH_MARR_1"/>
    <property type="match status" value="1"/>
</dbReference>
<evidence type="ECO:0000313" key="6">
    <source>
        <dbReference type="Proteomes" id="UP000217889"/>
    </source>
</evidence>
<gene>
    <name evidence="5" type="ORF">CFK41_04080</name>
</gene>
<dbReference type="GO" id="GO:0003700">
    <property type="term" value="F:DNA-binding transcription factor activity"/>
    <property type="evidence" value="ECO:0007669"/>
    <property type="project" value="InterPro"/>
</dbReference>
<dbReference type="PANTHER" id="PTHR33164:SF94">
    <property type="entry name" value="TRANSCRIPTIONAL REGULATORY PROTEIN-RELATED"/>
    <property type="match status" value="1"/>
</dbReference>
<dbReference type="Pfam" id="PF12802">
    <property type="entry name" value="MarR_2"/>
    <property type="match status" value="1"/>
</dbReference>
<dbReference type="InterPro" id="IPR023187">
    <property type="entry name" value="Tscrpt_reg_MarR-type_CS"/>
</dbReference>
<dbReference type="Proteomes" id="UP000217889">
    <property type="component" value="Chromosome"/>
</dbReference>
<evidence type="ECO:0000256" key="3">
    <source>
        <dbReference type="ARBA" id="ARBA00023163"/>
    </source>
</evidence>
<protein>
    <submittedName>
        <fullName evidence="5">MarR family transcriptional regulator</fullName>
    </submittedName>
</protein>
<reference evidence="5 6" key="1">
    <citation type="journal article" date="2014" name="Int. J. Syst. Evol. Microbiol.">
        <title>Brachybacterium ginsengisoli sp. nov., isolated from soil of a ginseng field.</title>
        <authorList>
            <person name="Hoang V.A."/>
            <person name="Kim Y.J."/>
            <person name="Nguyen N.L."/>
            <person name="Yang D.C."/>
        </authorList>
    </citation>
    <scope>NUCLEOTIDE SEQUENCE [LARGE SCALE GENOMIC DNA]</scope>
    <source>
        <strain evidence="5 6">DCY80</strain>
    </source>
</reference>
<evidence type="ECO:0000313" key="5">
    <source>
        <dbReference type="EMBL" id="ATG54042.1"/>
    </source>
</evidence>
<feature type="domain" description="HTH marR-type" evidence="4">
    <location>
        <begin position="1"/>
        <end position="136"/>
    </location>
</feature>
<dbReference type="InterPro" id="IPR000835">
    <property type="entry name" value="HTH_MarR-typ"/>
</dbReference>
<keyword evidence="6" id="KW-1185">Reference proteome</keyword>
<dbReference type="SUPFAM" id="SSF46785">
    <property type="entry name" value="Winged helix' DNA-binding domain"/>
    <property type="match status" value="1"/>
</dbReference>
<keyword evidence="2" id="KW-0238">DNA-binding</keyword>
<dbReference type="GO" id="GO:0003677">
    <property type="term" value="F:DNA binding"/>
    <property type="evidence" value="ECO:0007669"/>
    <property type="project" value="UniProtKB-KW"/>
</dbReference>
<dbReference type="PANTHER" id="PTHR33164">
    <property type="entry name" value="TRANSCRIPTIONAL REGULATOR, MARR FAMILY"/>
    <property type="match status" value="1"/>
</dbReference>
<dbReference type="KEGG" id="bgg:CFK41_04080"/>
<evidence type="ECO:0000259" key="4">
    <source>
        <dbReference type="PROSITE" id="PS50995"/>
    </source>
</evidence>
<dbReference type="SMART" id="SM00347">
    <property type="entry name" value="HTH_MARR"/>
    <property type="match status" value="1"/>
</dbReference>
<keyword evidence="3" id="KW-0804">Transcription</keyword>
<name>A0A291GV61_9MICO</name>
<evidence type="ECO:0000256" key="2">
    <source>
        <dbReference type="ARBA" id="ARBA00023125"/>
    </source>
</evidence>